<reference evidence="1 2" key="1">
    <citation type="journal article" date="2019" name="Commun. Biol.">
        <title>The bagworm genome reveals a unique fibroin gene that provides high tensile strength.</title>
        <authorList>
            <person name="Kono N."/>
            <person name="Nakamura H."/>
            <person name="Ohtoshi R."/>
            <person name="Tomita M."/>
            <person name="Numata K."/>
            <person name="Arakawa K."/>
        </authorList>
    </citation>
    <scope>NUCLEOTIDE SEQUENCE [LARGE SCALE GENOMIC DNA]</scope>
</reference>
<evidence type="ECO:0000313" key="2">
    <source>
        <dbReference type="Proteomes" id="UP000299102"/>
    </source>
</evidence>
<gene>
    <name evidence="1" type="primary">pol</name>
    <name evidence="1" type="ORF">EVAR_65114_1</name>
</gene>
<protein>
    <submittedName>
        <fullName evidence="1">RNA-directed DNA polymerase from mobile element jockey</fullName>
    </submittedName>
</protein>
<dbReference type="PANTHER" id="PTHR36688:SF2">
    <property type="entry name" value="ENDONUCLEASE_EXONUCLEASE_PHOSPHATASE DOMAIN-CONTAINING PROTEIN"/>
    <property type="match status" value="1"/>
</dbReference>
<dbReference type="AlphaFoldDB" id="A0A4C1Z6G1"/>
<sequence length="286" mass="32129">MEEITPSHQAFWKLSKALKSERLELQCSHILPPNDSHHITRIEEEVGQKTSLKPRDVLSPFSLNEVQKPVKYLKVKKAPGLDGIIKKAIKCFFLTLLSLLVAIFNACLKNCYFFPVWKEAEVIGIPKTGKSQDLPASYKPISLLSGLGVQLALFADDTALYLCGPTERNICPHLQRAMDELARWFQTWRVEVNPKKSAAISFIYKKGRSSVEVARGVTLDRSLHFRDHIKRVRRTAIFYLTRLNGVLVTSCPERIPLKDPPQGKSRAVNTLVCCPAASGEAEYSPS</sequence>
<accession>A0A4C1Z6G1</accession>
<dbReference type="OrthoDB" id="6614157at2759"/>
<dbReference type="PANTHER" id="PTHR36688">
    <property type="entry name" value="ENDO/EXONUCLEASE/PHOSPHATASE DOMAIN-CONTAINING PROTEIN"/>
    <property type="match status" value="1"/>
</dbReference>
<dbReference type="InterPro" id="IPR052560">
    <property type="entry name" value="RdDP_mobile_element"/>
</dbReference>
<comment type="caution">
    <text evidence="1">The sequence shown here is derived from an EMBL/GenBank/DDBJ whole genome shotgun (WGS) entry which is preliminary data.</text>
</comment>
<keyword evidence="1" id="KW-0548">Nucleotidyltransferase</keyword>
<keyword evidence="2" id="KW-1185">Reference proteome</keyword>
<proteinExistence type="predicted"/>
<keyword evidence="1" id="KW-0808">Transferase</keyword>
<organism evidence="1 2">
    <name type="scientific">Eumeta variegata</name>
    <name type="common">Bagworm moth</name>
    <name type="synonym">Eumeta japonica</name>
    <dbReference type="NCBI Taxonomy" id="151549"/>
    <lineage>
        <taxon>Eukaryota</taxon>
        <taxon>Metazoa</taxon>
        <taxon>Ecdysozoa</taxon>
        <taxon>Arthropoda</taxon>
        <taxon>Hexapoda</taxon>
        <taxon>Insecta</taxon>
        <taxon>Pterygota</taxon>
        <taxon>Neoptera</taxon>
        <taxon>Endopterygota</taxon>
        <taxon>Lepidoptera</taxon>
        <taxon>Glossata</taxon>
        <taxon>Ditrysia</taxon>
        <taxon>Tineoidea</taxon>
        <taxon>Psychidae</taxon>
        <taxon>Oiketicinae</taxon>
        <taxon>Eumeta</taxon>
    </lineage>
</organism>
<name>A0A4C1Z6G1_EUMVA</name>
<evidence type="ECO:0000313" key="1">
    <source>
        <dbReference type="EMBL" id="GBP83468.1"/>
    </source>
</evidence>
<dbReference type="GO" id="GO:0003964">
    <property type="term" value="F:RNA-directed DNA polymerase activity"/>
    <property type="evidence" value="ECO:0007669"/>
    <property type="project" value="UniProtKB-KW"/>
</dbReference>
<keyword evidence="1" id="KW-0695">RNA-directed DNA polymerase</keyword>
<dbReference type="Proteomes" id="UP000299102">
    <property type="component" value="Unassembled WGS sequence"/>
</dbReference>
<dbReference type="EMBL" id="BGZK01001623">
    <property type="protein sequence ID" value="GBP83468.1"/>
    <property type="molecule type" value="Genomic_DNA"/>
</dbReference>